<protein>
    <recommendedName>
        <fullName evidence="2">Serine aminopeptidase S33 domain-containing protein</fullName>
    </recommendedName>
</protein>
<proteinExistence type="predicted"/>
<dbReference type="RefSeq" id="WP_109674131.1">
    <property type="nucleotide sequence ID" value="NZ_QGDT01000004.1"/>
</dbReference>
<dbReference type="InterPro" id="IPR029058">
    <property type="entry name" value="AB_hydrolase_fold"/>
</dbReference>
<dbReference type="PROSITE" id="PS00708">
    <property type="entry name" value="PRO_ENDOPEP_SER"/>
    <property type="match status" value="1"/>
</dbReference>
<accession>A0A316AMG0</accession>
<keyword evidence="4" id="KW-1185">Reference proteome</keyword>
<dbReference type="InterPro" id="IPR053145">
    <property type="entry name" value="AB_hydrolase_Est10"/>
</dbReference>
<dbReference type="InterPro" id="IPR002471">
    <property type="entry name" value="Pept_S9_AS"/>
</dbReference>
<dbReference type="PANTHER" id="PTHR43265:SF1">
    <property type="entry name" value="ESTERASE ESTD"/>
    <property type="match status" value="1"/>
</dbReference>
<dbReference type="EMBL" id="QGDT01000004">
    <property type="protein sequence ID" value="PWJ58254.1"/>
    <property type="molecule type" value="Genomic_DNA"/>
</dbReference>
<sequence>MKKTGYIAFFVVALAGLFYLVLTEKPALRHSQEPIPPYPYYSEEVSFKNIEDSITLSGTLTIPNKEGNFPVVILITGSGPQDRNEEVFGHKPFLVIADYFTRQGLAVLRYDDRGIGKSTGSFMTASSQDFASDAISALNYLKTRSEINVQKIGLLGHSEGGLVSAIAAFQCKEVRFVISLAGPGARGLEVLGLQTELIARVGGVNEAGIALIKKSNREVEEILNTTPDTTVLRKALMAYFKANAKQFPEEMVPPGQSKAMFFENSVNFMCTPWYQWLLKVDPADFYGKIACPVLALNGSKDLQVDAKQNLPLIYKAVKNGGNPNVAIKELPNLNHFFQNCNSGHPNEYADIQETFSPLALTTMTDWISMTIDQNINRLSQ</sequence>
<organism evidence="3 4">
    <name type="scientific">Dyadobacter jejuensis</name>
    <dbReference type="NCBI Taxonomy" id="1082580"/>
    <lineage>
        <taxon>Bacteria</taxon>
        <taxon>Pseudomonadati</taxon>
        <taxon>Bacteroidota</taxon>
        <taxon>Cytophagia</taxon>
        <taxon>Cytophagales</taxon>
        <taxon>Spirosomataceae</taxon>
        <taxon>Dyadobacter</taxon>
    </lineage>
</organism>
<dbReference type="InterPro" id="IPR022742">
    <property type="entry name" value="Hydrolase_4"/>
</dbReference>
<gene>
    <name evidence="3" type="ORF">CLV98_104112</name>
</gene>
<evidence type="ECO:0000313" key="4">
    <source>
        <dbReference type="Proteomes" id="UP000245880"/>
    </source>
</evidence>
<reference evidence="3 4" key="1">
    <citation type="submission" date="2018-03" db="EMBL/GenBank/DDBJ databases">
        <title>Genomic Encyclopedia of Archaeal and Bacterial Type Strains, Phase II (KMG-II): from individual species to whole genera.</title>
        <authorList>
            <person name="Goeker M."/>
        </authorList>
    </citation>
    <scope>NUCLEOTIDE SEQUENCE [LARGE SCALE GENOMIC DNA]</scope>
    <source>
        <strain evidence="3 4">DSM 100346</strain>
    </source>
</reference>
<dbReference type="GO" id="GO:0004252">
    <property type="term" value="F:serine-type endopeptidase activity"/>
    <property type="evidence" value="ECO:0007669"/>
    <property type="project" value="InterPro"/>
</dbReference>
<dbReference type="PANTHER" id="PTHR43265">
    <property type="entry name" value="ESTERASE ESTD"/>
    <property type="match status" value="1"/>
</dbReference>
<dbReference type="Pfam" id="PF12146">
    <property type="entry name" value="Hydrolase_4"/>
    <property type="match status" value="1"/>
</dbReference>
<dbReference type="OrthoDB" id="9809549at2"/>
<dbReference type="AlphaFoldDB" id="A0A316AMG0"/>
<keyword evidence="1" id="KW-0378">Hydrolase</keyword>
<dbReference type="Gene3D" id="3.40.50.1820">
    <property type="entry name" value="alpha/beta hydrolase"/>
    <property type="match status" value="1"/>
</dbReference>
<comment type="caution">
    <text evidence="3">The sequence shown here is derived from an EMBL/GenBank/DDBJ whole genome shotgun (WGS) entry which is preliminary data.</text>
</comment>
<dbReference type="Proteomes" id="UP000245880">
    <property type="component" value="Unassembled WGS sequence"/>
</dbReference>
<dbReference type="SUPFAM" id="SSF53474">
    <property type="entry name" value="alpha/beta-Hydrolases"/>
    <property type="match status" value="1"/>
</dbReference>
<name>A0A316AMG0_9BACT</name>
<feature type="domain" description="Serine aminopeptidase S33" evidence="2">
    <location>
        <begin position="96"/>
        <end position="182"/>
    </location>
</feature>
<dbReference type="GO" id="GO:0052689">
    <property type="term" value="F:carboxylic ester hydrolase activity"/>
    <property type="evidence" value="ECO:0007669"/>
    <property type="project" value="TreeGrafter"/>
</dbReference>
<evidence type="ECO:0000256" key="1">
    <source>
        <dbReference type="ARBA" id="ARBA00022801"/>
    </source>
</evidence>
<evidence type="ECO:0000259" key="2">
    <source>
        <dbReference type="Pfam" id="PF12146"/>
    </source>
</evidence>
<evidence type="ECO:0000313" key="3">
    <source>
        <dbReference type="EMBL" id="PWJ58254.1"/>
    </source>
</evidence>
<dbReference type="GO" id="GO:0006508">
    <property type="term" value="P:proteolysis"/>
    <property type="evidence" value="ECO:0007669"/>
    <property type="project" value="InterPro"/>
</dbReference>